<feature type="region of interest" description="Disordered" evidence="1">
    <location>
        <begin position="251"/>
        <end position="292"/>
    </location>
</feature>
<dbReference type="EMBL" id="CP002994">
    <property type="protein sequence ID" value="AEM80731.1"/>
    <property type="molecule type" value="Genomic_DNA"/>
</dbReference>
<dbReference type="InterPro" id="IPR012338">
    <property type="entry name" value="Beta-lactam/transpept-like"/>
</dbReference>
<feature type="compositionally biased region" description="Gly residues" evidence="1">
    <location>
        <begin position="49"/>
        <end position="63"/>
    </location>
</feature>
<sequence length="410" mass="43239">MPISAIRWHRRSRMPTAVALTAALGLALSGCGTAATGTGRDADPRANEGAGGGHGGAGGGHGGAVRTAVRRLAAQGDAPGAGVLIRRKGGGTRFIAAGVADVRTGRRIHRSDHFRAGSLTKTVMAAVTLRLAAQKRLGLDDTVEKHLPGLVRGHGNDGRNITIRQLLNHTSGLFDYTEDPALARQLSAAADRTRTPASLVRTALTHRPYFAPGSKWRYSNTNYVLLGMVVQRATGHSYAAEARREELDPLRLHGTSFPGTRTTLPAPHGRAYTRDGGARDSEARSDGARRDVTDLNPSFAGAAGELVSTLDDLSRLLSGLLRGTVVPPAELRQMRNTSASDGQYGMGLFPVRLPCGVTLWGHNGEINGSYALAVATPDGRHTLAYRLNSTAGSGLTGETSLLEAEFCPRR</sequence>
<dbReference type="PANTHER" id="PTHR46825">
    <property type="entry name" value="D-ALANYL-D-ALANINE-CARBOXYPEPTIDASE/ENDOPEPTIDASE AMPH"/>
    <property type="match status" value="1"/>
</dbReference>
<dbReference type="InterPro" id="IPR001466">
    <property type="entry name" value="Beta-lactam-related"/>
</dbReference>
<dbReference type="KEGG" id="svl:Strvi_0960"/>
<evidence type="ECO:0000256" key="2">
    <source>
        <dbReference type="SAM" id="SignalP"/>
    </source>
</evidence>
<dbReference type="HOGENOM" id="CLU_020027_2_3_11"/>
<dbReference type="MEROPS" id="S12.003"/>
<evidence type="ECO:0000313" key="4">
    <source>
        <dbReference type="EMBL" id="AEM80731.1"/>
    </source>
</evidence>
<dbReference type="eggNOG" id="COG1680">
    <property type="taxonomic scope" value="Bacteria"/>
</dbReference>
<evidence type="ECO:0000313" key="5">
    <source>
        <dbReference type="Proteomes" id="UP000008703"/>
    </source>
</evidence>
<name>G2PD72_STRV4</name>
<dbReference type="AlphaFoldDB" id="G2PD72"/>
<feature type="chain" id="PRO_5003434456" evidence="2">
    <location>
        <begin position="35"/>
        <end position="410"/>
    </location>
</feature>
<dbReference type="Gene3D" id="3.40.710.10">
    <property type="entry name" value="DD-peptidase/beta-lactamase superfamily"/>
    <property type="match status" value="1"/>
</dbReference>
<protein>
    <submittedName>
        <fullName evidence="4">Beta-lactamase</fullName>
    </submittedName>
</protein>
<evidence type="ECO:0000259" key="3">
    <source>
        <dbReference type="Pfam" id="PF00144"/>
    </source>
</evidence>
<keyword evidence="2" id="KW-0732">Signal</keyword>
<feature type="region of interest" description="Disordered" evidence="1">
    <location>
        <begin position="38"/>
        <end position="63"/>
    </location>
</feature>
<feature type="domain" description="Beta-lactamase-related" evidence="3">
    <location>
        <begin position="66"/>
        <end position="392"/>
    </location>
</feature>
<dbReference type="SUPFAM" id="SSF56601">
    <property type="entry name" value="beta-lactamase/transpeptidase-like"/>
    <property type="match status" value="1"/>
</dbReference>
<feature type="signal peptide" evidence="2">
    <location>
        <begin position="1"/>
        <end position="34"/>
    </location>
</feature>
<reference evidence="4" key="1">
    <citation type="submission" date="2011-08" db="EMBL/GenBank/DDBJ databases">
        <title>Complete sequence of chromosome of Streptomyces violaceusniger Tu 4113.</title>
        <authorList>
            <consortium name="US DOE Joint Genome Institute"/>
            <person name="Lucas S."/>
            <person name="Han J."/>
            <person name="Lapidus A."/>
            <person name="Cheng J.-F."/>
            <person name="Goodwin L."/>
            <person name="Pitluck S."/>
            <person name="Peters L."/>
            <person name="Ivanova N."/>
            <person name="Daligault H."/>
            <person name="Detter J.C."/>
            <person name="Han C."/>
            <person name="Tapia R."/>
            <person name="Land M."/>
            <person name="Hauser L."/>
            <person name="Kyrpides N."/>
            <person name="Ivanova N."/>
            <person name="Pagani I."/>
            <person name="Hagen A."/>
            <person name="Katz L."/>
            <person name="Fiedler H.-P."/>
            <person name="Keasling J."/>
            <person name="Fortman J."/>
            <person name="Woyke T."/>
        </authorList>
    </citation>
    <scope>NUCLEOTIDE SEQUENCE [LARGE SCALE GENOMIC DNA]</scope>
    <source>
        <strain evidence="4">Tu 4113</strain>
    </source>
</reference>
<keyword evidence="5" id="KW-1185">Reference proteome</keyword>
<proteinExistence type="predicted"/>
<dbReference type="Proteomes" id="UP000008703">
    <property type="component" value="Chromosome"/>
</dbReference>
<dbReference type="Pfam" id="PF00144">
    <property type="entry name" value="Beta-lactamase"/>
    <property type="match status" value="1"/>
</dbReference>
<accession>G2PD72</accession>
<feature type="compositionally biased region" description="Basic and acidic residues" evidence="1">
    <location>
        <begin position="272"/>
        <end position="292"/>
    </location>
</feature>
<dbReference type="PANTHER" id="PTHR46825:SF7">
    <property type="entry name" value="D-ALANYL-D-ALANINE CARBOXYPEPTIDASE"/>
    <property type="match status" value="1"/>
</dbReference>
<organism evidence="4 5">
    <name type="scientific">Streptomyces violaceusniger (strain Tu 4113)</name>
    <dbReference type="NCBI Taxonomy" id="653045"/>
    <lineage>
        <taxon>Bacteria</taxon>
        <taxon>Bacillati</taxon>
        <taxon>Actinomycetota</taxon>
        <taxon>Actinomycetes</taxon>
        <taxon>Kitasatosporales</taxon>
        <taxon>Streptomycetaceae</taxon>
        <taxon>Streptomyces</taxon>
        <taxon>Streptomyces violaceusniger group</taxon>
    </lineage>
</organism>
<dbReference type="InterPro" id="IPR050491">
    <property type="entry name" value="AmpC-like"/>
</dbReference>
<gene>
    <name evidence="4" type="ORF">Strvi_0960</name>
</gene>
<dbReference type="PROSITE" id="PS51257">
    <property type="entry name" value="PROKAR_LIPOPROTEIN"/>
    <property type="match status" value="1"/>
</dbReference>
<evidence type="ECO:0000256" key="1">
    <source>
        <dbReference type="SAM" id="MobiDB-lite"/>
    </source>
</evidence>